<dbReference type="RefSeq" id="YP_009807216.1">
    <property type="nucleotide sequence ID" value="NC_048021.1"/>
</dbReference>
<dbReference type="Proteomes" id="UP000257597">
    <property type="component" value="Segment"/>
</dbReference>
<keyword evidence="2" id="KW-1185">Reference proteome</keyword>
<sequence length="210" mass="23633">MYIDIDRLDMESVIANSYKNFHTKGFDYICIGRTPALTEKLYFFNGDVSLLPDVVNPHDHRYHFWTTCLAGGVGNSVYEEVGNTSDPLDVFRSVAVDVFDYLTPLNGGDGFTHRGRTHLMEIGRWDYAPGERYSMMADEIHTIHINQPGTVLYLRQYQDVVPVGTPTRTYSPDASPTPTTADDGLYDKYTADEIVAQLRIYNDKVSGGMA</sequence>
<evidence type="ECO:0000313" key="1">
    <source>
        <dbReference type="EMBL" id="AXH70489.1"/>
    </source>
</evidence>
<reference evidence="2" key="1">
    <citation type="submission" date="2018-07" db="EMBL/GenBank/DDBJ databases">
        <authorList>
            <person name="Quirk P.G."/>
            <person name="Krulwich T.A."/>
        </authorList>
    </citation>
    <scope>NUCLEOTIDE SEQUENCE [LARGE SCALE GENOMIC DNA]</scope>
</reference>
<accession>A0A345MIV8</accession>
<name>A0A345MIV8_9CAUD</name>
<gene>
    <name evidence="1" type="primary">102</name>
    <name evidence="1" type="ORF">SEA_DAREDEVIL_102</name>
</gene>
<protein>
    <submittedName>
        <fullName evidence="1">Uncharacterized protein</fullName>
    </submittedName>
</protein>
<organism evidence="1 2">
    <name type="scientific">Gordonia phage Daredevil</name>
    <dbReference type="NCBI Taxonomy" id="2283286"/>
    <lineage>
        <taxon>Viruses</taxon>
        <taxon>Duplodnaviria</taxon>
        <taxon>Heunggongvirae</taxon>
        <taxon>Uroviricota</taxon>
        <taxon>Caudoviricetes</taxon>
        <taxon>Daredevilvirus</taxon>
        <taxon>Daredevilvirus daredevil</taxon>
    </lineage>
</organism>
<proteinExistence type="predicted"/>
<dbReference type="EMBL" id="MH590603">
    <property type="protein sequence ID" value="AXH70489.1"/>
    <property type="molecule type" value="Genomic_DNA"/>
</dbReference>
<evidence type="ECO:0000313" key="2">
    <source>
        <dbReference type="Proteomes" id="UP000257597"/>
    </source>
</evidence>
<dbReference type="KEGG" id="vg:54998092"/>
<dbReference type="GeneID" id="54998092"/>